<dbReference type="AlphaFoldDB" id="A0A6G2CSA8"/>
<name>A0A6G2CSA8_9FIRM</name>
<dbReference type="InterPro" id="IPR055247">
    <property type="entry name" value="InsJ-like_HTH"/>
</dbReference>
<dbReference type="EMBL" id="WMQE01000084">
    <property type="protein sequence ID" value="MTK22906.1"/>
    <property type="molecule type" value="Genomic_DNA"/>
</dbReference>
<dbReference type="SUPFAM" id="SSF46689">
    <property type="entry name" value="Homeodomain-like"/>
    <property type="match status" value="1"/>
</dbReference>
<feature type="domain" description="Insertion element IS150 protein InsJ-like helix-turn-helix" evidence="3">
    <location>
        <begin position="10"/>
        <end position="56"/>
    </location>
</feature>
<feature type="domain" description="Insertion element IS150 protein InsJ-like helix-turn-helix" evidence="3">
    <location>
        <begin position="67"/>
        <end position="119"/>
    </location>
</feature>
<evidence type="ECO:0000259" key="3">
    <source>
        <dbReference type="Pfam" id="PF13518"/>
    </source>
</evidence>
<dbReference type="RefSeq" id="WP_129821810.1">
    <property type="nucleotide sequence ID" value="NZ_JADMYN010000038.1"/>
</dbReference>
<dbReference type="SUPFAM" id="SSF48295">
    <property type="entry name" value="TrpR-like"/>
    <property type="match status" value="1"/>
</dbReference>
<accession>A0A6G2CSA8</accession>
<comment type="similarity">
    <text evidence="1">Belongs to the IS150/IS1296 orfA family.</text>
</comment>
<evidence type="ECO:0000256" key="2">
    <source>
        <dbReference type="SAM" id="MobiDB-lite"/>
    </source>
</evidence>
<dbReference type="InterPro" id="IPR052057">
    <property type="entry name" value="IS150/IS1296_orfA-like"/>
</dbReference>
<dbReference type="PANTHER" id="PTHR33795:SF1">
    <property type="entry name" value="INSERTION ELEMENT IS150 PROTEIN INSJ"/>
    <property type="match status" value="1"/>
</dbReference>
<dbReference type="InterPro" id="IPR036388">
    <property type="entry name" value="WH-like_DNA-bd_sf"/>
</dbReference>
<dbReference type="GO" id="GO:0043565">
    <property type="term" value="F:sequence-specific DNA binding"/>
    <property type="evidence" value="ECO:0007669"/>
    <property type="project" value="InterPro"/>
</dbReference>
<sequence>FSMAKYSSEFKLHVVNEYLQGTLGYRLLAKKYHIPSKSQIETWVRQYKQTGRSGVQRKEKQEYTGEFKLNVLNDMKTTGASYSQTAIHFGLSEIGTIANWKADFLKDGAEAFFKSKGRPQNPMTKLKASKQPKTLTREQQLEEELKLLRIENEYLKKCHAHGITPWSQRIKSKQESSKN</sequence>
<proteinExistence type="inferred from homology"/>
<organism evidence="5">
    <name type="scientific">Turicibacter sanguinis</name>
    <dbReference type="NCBI Taxonomy" id="154288"/>
    <lineage>
        <taxon>Bacteria</taxon>
        <taxon>Bacillati</taxon>
        <taxon>Bacillota</taxon>
        <taxon>Erysipelotrichia</taxon>
        <taxon>Erysipelotrichales</taxon>
        <taxon>Turicibacteraceae</taxon>
        <taxon>Turicibacter</taxon>
    </lineage>
</organism>
<reference evidence="5 6" key="1">
    <citation type="journal article" date="2019" name="Nat. Med.">
        <title>A library of human gut bacterial isolates paired with longitudinal multiomics data enables mechanistic microbiome research.</title>
        <authorList>
            <person name="Poyet M."/>
            <person name="Groussin M."/>
            <person name="Gibbons S.M."/>
            <person name="Avila-Pacheco J."/>
            <person name="Jiang X."/>
            <person name="Kearney S.M."/>
            <person name="Perrotta A.R."/>
            <person name="Berdy B."/>
            <person name="Zhao S."/>
            <person name="Lieberman T.D."/>
            <person name="Swanson P.K."/>
            <person name="Smith M."/>
            <person name="Roesemann S."/>
            <person name="Alexander J.E."/>
            <person name="Rich S.A."/>
            <person name="Livny J."/>
            <person name="Vlamakis H."/>
            <person name="Clish C."/>
            <person name="Bullock K."/>
            <person name="Deik A."/>
            <person name="Scott J."/>
            <person name="Pierce K.A."/>
            <person name="Xavier R.J."/>
            <person name="Alm E.J."/>
        </authorList>
    </citation>
    <scope>NUCLEOTIDE SEQUENCE</scope>
    <source>
        <strain evidence="5">BIOML-A179</strain>
        <strain evidence="4 6">BIOML-A198</strain>
    </source>
</reference>
<dbReference type="InterPro" id="IPR010921">
    <property type="entry name" value="Trp_repressor/repl_initiator"/>
</dbReference>
<dbReference type="EMBL" id="WMQV01000080">
    <property type="protein sequence ID" value="MTL95619.1"/>
    <property type="molecule type" value="Genomic_DNA"/>
</dbReference>
<dbReference type="Gene3D" id="1.10.10.10">
    <property type="entry name" value="Winged helix-like DNA-binding domain superfamily/Winged helix DNA-binding domain"/>
    <property type="match status" value="2"/>
</dbReference>
<dbReference type="Proteomes" id="UP000487649">
    <property type="component" value="Unassembled WGS sequence"/>
</dbReference>
<comment type="caution">
    <text evidence="5">The sequence shown here is derived from an EMBL/GenBank/DDBJ whole genome shotgun (WGS) entry which is preliminary data.</text>
</comment>
<dbReference type="InterPro" id="IPR009057">
    <property type="entry name" value="Homeodomain-like_sf"/>
</dbReference>
<evidence type="ECO:0000313" key="4">
    <source>
        <dbReference type="EMBL" id="MTK22906.1"/>
    </source>
</evidence>
<evidence type="ECO:0000313" key="5">
    <source>
        <dbReference type="EMBL" id="MTL95619.1"/>
    </source>
</evidence>
<evidence type="ECO:0000256" key="1">
    <source>
        <dbReference type="ARBA" id="ARBA00038232"/>
    </source>
</evidence>
<evidence type="ECO:0000313" key="6">
    <source>
        <dbReference type="Proteomes" id="UP000487649"/>
    </source>
</evidence>
<protein>
    <submittedName>
        <fullName evidence="5">Helix-turn-helix domain-containing protein</fullName>
    </submittedName>
</protein>
<feature type="non-terminal residue" evidence="5">
    <location>
        <position position="1"/>
    </location>
</feature>
<dbReference type="Pfam" id="PF13518">
    <property type="entry name" value="HTH_28"/>
    <property type="match status" value="2"/>
</dbReference>
<dbReference type="PANTHER" id="PTHR33795">
    <property type="entry name" value="INSERTION ELEMENT IS150 PROTEIN INSJ"/>
    <property type="match status" value="1"/>
</dbReference>
<gene>
    <name evidence="5" type="ORF">GMA64_13955</name>
    <name evidence="4" type="ORF">GMA92_16080</name>
</gene>
<feature type="region of interest" description="Disordered" evidence="2">
    <location>
        <begin position="116"/>
        <end position="136"/>
    </location>
</feature>